<comment type="caution">
    <text evidence="1">The sequence shown here is derived from an EMBL/GenBank/DDBJ whole genome shotgun (WGS) entry which is preliminary data.</text>
</comment>
<organism evidence="1 2">
    <name type="scientific">Actinacidiphila polyblastidii</name>
    <dbReference type="NCBI Taxonomy" id="3110430"/>
    <lineage>
        <taxon>Bacteria</taxon>
        <taxon>Bacillati</taxon>
        <taxon>Actinomycetota</taxon>
        <taxon>Actinomycetes</taxon>
        <taxon>Kitasatosporales</taxon>
        <taxon>Streptomycetaceae</taxon>
        <taxon>Actinacidiphila</taxon>
    </lineage>
</organism>
<protein>
    <recommendedName>
        <fullName evidence="3">LamG domain-containing protein</fullName>
    </recommendedName>
</protein>
<dbReference type="EMBL" id="JAZEWV010000053">
    <property type="protein sequence ID" value="MEE4546780.1"/>
    <property type="molecule type" value="Genomic_DNA"/>
</dbReference>
<accession>A0ABU7PLR9</accession>
<keyword evidence="2" id="KW-1185">Reference proteome</keyword>
<sequence length="945" mass="98831">MALNPNWPLIETAWGPYWDANGGEIPPDRYVEVKTIGQFATGRGRQYQLDQVQAGTCSMVLPNQDGSLDPDNTAGPYAGRIKPFQPIRRRAQWPPTINLLTQAQATGGDVGGQPLGVIDGSDTGPRILTDTDGTGGSFVASGTAWQGATVAQFAVSSTAVAAQWICYTAQPGVLPGQAYTVQLRVRNVTPGTTVQVAAGFRTRTATDAAATTAVGSTASLVGSATAAWTQITLTATAAATSAALFTGVQIVTAPGATAQVQVDGWQLEKGSSASAWVQPGVWSPVMSQFVEKWPATWLDGGTRGVVQPTGVDSFALLSQFTLPDPLTAEIQSHSPRFLFRLDDPAGSTTVADATGTYTPAPVAHGKYGAGTVTFGTSVTATDTVNGVFAGSAGPVMHVQNASPATNLLAAASFIALDAVGIKGPALAGSWTRVLAFRYTGPATRTQSTIMWSCFDAQRPVIGNTLEWLIAPDGTFQIVSAGPVAGSGQHSKAVPEVEADDGNWHIGMVAYDAAADGLIVRLDGYAHTFSNVVGSGNWPTLLVSDALGNYVDRTNGGGTVFNWAGDLSFCAEFPVAFTLTDCDNLYSAWKQACAGESTDARYRRILRYSGYGGATRLQAGQTTDMGPAAFAGQDALTALQGCVDTEGGAHFVDAAGTVTFQARTARYNQLVPTVVFGERSDLGEYPYEDCQPDFDSTHLGGIAQVTQDGTGQVFTATDSASVKSYFPRTLTRTVNAVDPLECQDAANYIKSRYAQPSTRVAALKLHPSAYPALWPVCLSLEQGVRVRVMRRPLGAPAIQIECFVEKLDWTQDDKGEAVLILQCSRADTLVYGRFAAWHTTLSAGAAIGATSITVKNSQDNTNPLSSQLAAGQQLILGFGGSVPEPVTVLSVGATAPGWTTAVINLTAPTIHTHTTGGVVCEPMPAGVTDPAAFDAVSAFDAVTFAY</sequence>
<evidence type="ECO:0008006" key="3">
    <source>
        <dbReference type="Google" id="ProtNLM"/>
    </source>
</evidence>
<proteinExistence type="predicted"/>
<name>A0ABU7PLR9_9ACTN</name>
<evidence type="ECO:0000313" key="1">
    <source>
        <dbReference type="EMBL" id="MEE4546780.1"/>
    </source>
</evidence>
<dbReference type="Proteomes" id="UP001344658">
    <property type="component" value="Unassembled WGS sequence"/>
</dbReference>
<evidence type="ECO:0000313" key="2">
    <source>
        <dbReference type="Proteomes" id="UP001344658"/>
    </source>
</evidence>
<dbReference type="RefSeq" id="WP_330800563.1">
    <property type="nucleotide sequence ID" value="NZ_JAZEWV010000053.1"/>
</dbReference>
<reference evidence="1 2" key="1">
    <citation type="submission" date="2023-12" db="EMBL/GenBank/DDBJ databases">
        <title>Streptomyces sp. V4-01.</title>
        <authorList>
            <person name="Somphong A."/>
            <person name="Phongsopitanun W."/>
        </authorList>
    </citation>
    <scope>NUCLEOTIDE SEQUENCE [LARGE SCALE GENOMIC DNA]</scope>
    <source>
        <strain evidence="1 2">V4-01</strain>
    </source>
</reference>
<gene>
    <name evidence="1" type="ORF">V2S66_33050</name>
</gene>